<dbReference type="AlphaFoldDB" id="A0A0S4J762"/>
<gene>
    <name evidence="2" type="ORF">BSAL_01225</name>
</gene>
<evidence type="ECO:0000313" key="3">
    <source>
        <dbReference type="Proteomes" id="UP000051952"/>
    </source>
</evidence>
<feature type="non-terminal residue" evidence="2">
    <location>
        <position position="1"/>
    </location>
</feature>
<evidence type="ECO:0000256" key="1">
    <source>
        <dbReference type="SAM" id="Phobius"/>
    </source>
</evidence>
<evidence type="ECO:0000313" key="2">
    <source>
        <dbReference type="EMBL" id="CUG87313.1"/>
    </source>
</evidence>
<dbReference type="EMBL" id="CYKH01001496">
    <property type="protein sequence ID" value="CUG87313.1"/>
    <property type="molecule type" value="Genomic_DNA"/>
</dbReference>
<proteinExistence type="predicted"/>
<name>A0A0S4J762_BODSA</name>
<reference evidence="3" key="1">
    <citation type="submission" date="2015-09" db="EMBL/GenBank/DDBJ databases">
        <authorList>
            <consortium name="Pathogen Informatics"/>
        </authorList>
    </citation>
    <scope>NUCLEOTIDE SEQUENCE [LARGE SCALE GENOMIC DNA]</scope>
    <source>
        <strain evidence="3">Lake Konstanz</strain>
    </source>
</reference>
<keyword evidence="1" id="KW-1133">Transmembrane helix</keyword>
<keyword evidence="1" id="KW-0812">Transmembrane</keyword>
<dbReference type="Proteomes" id="UP000051952">
    <property type="component" value="Unassembled WGS sequence"/>
</dbReference>
<sequence>PFQTRIDMYVLFSNNFLSALSQLVALLDDSQEGQTASATIGLIASILQLCATILLGVDLVLRRGGVMHASVGIQDPVQLAASAVPQQRLQHGGSTLDSRTHFFEKAQHPRMMRFPFHCEKCVEMISLSLSQNFL</sequence>
<keyword evidence="3" id="KW-1185">Reference proteome</keyword>
<protein>
    <submittedName>
        <fullName evidence="2">GPI-anchored surface protein, putative</fullName>
    </submittedName>
</protein>
<organism evidence="2 3">
    <name type="scientific">Bodo saltans</name>
    <name type="common">Flagellated protozoan</name>
    <dbReference type="NCBI Taxonomy" id="75058"/>
    <lineage>
        <taxon>Eukaryota</taxon>
        <taxon>Discoba</taxon>
        <taxon>Euglenozoa</taxon>
        <taxon>Kinetoplastea</taxon>
        <taxon>Metakinetoplastina</taxon>
        <taxon>Eubodonida</taxon>
        <taxon>Bodonidae</taxon>
        <taxon>Bodo</taxon>
    </lineage>
</organism>
<keyword evidence="1" id="KW-0472">Membrane</keyword>
<dbReference type="VEuPathDB" id="TriTrypDB:BSAL_01225"/>
<feature type="transmembrane region" description="Helical" evidence="1">
    <location>
        <begin position="39"/>
        <end position="61"/>
    </location>
</feature>
<accession>A0A0S4J762</accession>